<dbReference type="InterPro" id="IPR000836">
    <property type="entry name" value="PRTase_dom"/>
</dbReference>
<evidence type="ECO:0000256" key="2">
    <source>
        <dbReference type="ARBA" id="ARBA00049402"/>
    </source>
</evidence>
<dbReference type="CDD" id="cd06223">
    <property type="entry name" value="PRTases_typeI"/>
    <property type="match status" value="1"/>
</dbReference>
<name>W0SFJ1_9PROT</name>
<dbReference type="STRING" id="1223802.SUTH_01743"/>
<proteinExistence type="predicted"/>
<comment type="catalytic activity">
    <reaction evidence="2">
        <text>IMP + diphosphate = hypoxanthine + 5-phospho-alpha-D-ribose 1-diphosphate</text>
        <dbReference type="Rhea" id="RHEA:17973"/>
        <dbReference type="ChEBI" id="CHEBI:17368"/>
        <dbReference type="ChEBI" id="CHEBI:33019"/>
        <dbReference type="ChEBI" id="CHEBI:58017"/>
        <dbReference type="ChEBI" id="CHEBI:58053"/>
        <dbReference type="EC" id="2.4.2.8"/>
    </reaction>
    <physiologicalReaction direction="right-to-left" evidence="2">
        <dbReference type="Rhea" id="RHEA:17975"/>
    </physiologicalReaction>
</comment>
<dbReference type="GO" id="GO:0000287">
    <property type="term" value="F:magnesium ion binding"/>
    <property type="evidence" value="ECO:0007669"/>
    <property type="project" value="TreeGrafter"/>
</dbReference>
<dbReference type="KEGG" id="shd:SUTH_01743"/>
<evidence type="ECO:0000259" key="3">
    <source>
        <dbReference type="Pfam" id="PF00156"/>
    </source>
</evidence>
<protein>
    <submittedName>
        <fullName evidence="4">Phosphoribosyltransferase</fullName>
    </submittedName>
</protein>
<dbReference type="Gene3D" id="3.40.50.2020">
    <property type="match status" value="1"/>
</dbReference>
<comment type="catalytic activity">
    <reaction evidence="1">
        <text>GMP + diphosphate = guanine + 5-phospho-alpha-D-ribose 1-diphosphate</text>
        <dbReference type="Rhea" id="RHEA:25424"/>
        <dbReference type="ChEBI" id="CHEBI:16235"/>
        <dbReference type="ChEBI" id="CHEBI:33019"/>
        <dbReference type="ChEBI" id="CHEBI:58017"/>
        <dbReference type="ChEBI" id="CHEBI:58115"/>
        <dbReference type="EC" id="2.4.2.8"/>
    </reaction>
    <physiologicalReaction direction="right-to-left" evidence="1">
        <dbReference type="Rhea" id="RHEA:25426"/>
    </physiologicalReaction>
</comment>
<dbReference type="EMBL" id="AP012547">
    <property type="protein sequence ID" value="BAO29535.1"/>
    <property type="molecule type" value="Genomic_DNA"/>
</dbReference>
<organism evidence="4 5">
    <name type="scientific">Sulfuritalea hydrogenivorans sk43H</name>
    <dbReference type="NCBI Taxonomy" id="1223802"/>
    <lineage>
        <taxon>Bacteria</taxon>
        <taxon>Pseudomonadati</taxon>
        <taxon>Pseudomonadota</taxon>
        <taxon>Betaproteobacteria</taxon>
        <taxon>Nitrosomonadales</taxon>
        <taxon>Sterolibacteriaceae</taxon>
        <taxon>Sulfuritalea</taxon>
    </lineage>
</organism>
<gene>
    <name evidence="4" type="ORF">SUTH_01743</name>
</gene>
<sequence length="181" mass="19433">MNPQEAKRIFEEADLVCSAEESALAVRRVAGEIAARLADANPLVLAVMGGAVVFTGQLLPQLAFPLDFDYLHVTRYGDVTTGGQLAWIVEPRADVAGRVVLVVDDILDEGVTLAAIRQRLLAQGATEVLSAVFADKNLGRTKPISADFVGVHLPNRYVFGYGMDVKGAWRNLPAVYAVKGL</sequence>
<dbReference type="PANTHER" id="PTHR43340:SF1">
    <property type="entry name" value="HYPOXANTHINE PHOSPHORIBOSYLTRANSFERASE"/>
    <property type="match status" value="1"/>
</dbReference>
<feature type="domain" description="Phosphoribosyltransferase" evidence="3">
    <location>
        <begin position="21"/>
        <end position="164"/>
    </location>
</feature>
<dbReference type="InterPro" id="IPR050408">
    <property type="entry name" value="HGPRT"/>
</dbReference>
<dbReference type="GO" id="GO:0032263">
    <property type="term" value="P:GMP salvage"/>
    <property type="evidence" value="ECO:0007669"/>
    <property type="project" value="TreeGrafter"/>
</dbReference>
<evidence type="ECO:0000313" key="5">
    <source>
        <dbReference type="Proteomes" id="UP000031637"/>
    </source>
</evidence>
<dbReference type="AlphaFoldDB" id="W0SFJ1"/>
<dbReference type="GO" id="GO:0032264">
    <property type="term" value="P:IMP salvage"/>
    <property type="evidence" value="ECO:0007669"/>
    <property type="project" value="TreeGrafter"/>
</dbReference>
<dbReference type="PANTHER" id="PTHR43340">
    <property type="entry name" value="HYPOXANTHINE-GUANINE PHOSPHORIBOSYLTRANSFERASE"/>
    <property type="match status" value="1"/>
</dbReference>
<dbReference type="GO" id="GO:0046100">
    <property type="term" value="P:hypoxanthine metabolic process"/>
    <property type="evidence" value="ECO:0007669"/>
    <property type="project" value="TreeGrafter"/>
</dbReference>
<accession>W0SFJ1</accession>
<evidence type="ECO:0000256" key="1">
    <source>
        <dbReference type="ARBA" id="ARBA00048811"/>
    </source>
</evidence>
<dbReference type="GO" id="GO:0004422">
    <property type="term" value="F:hypoxanthine phosphoribosyltransferase activity"/>
    <property type="evidence" value="ECO:0007669"/>
    <property type="project" value="TreeGrafter"/>
</dbReference>
<reference evidence="4 5" key="1">
    <citation type="journal article" date="2014" name="Syst. Appl. Microbiol.">
        <title>Complete genomes of freshwater sulfur oxidizers Sulfuricella denitrificans skB26 and Sulfuritalea hydrogenivorans sk43H: genetic insights into the sulfur oxidation pathway of betaproteobacteria.</title>
        <authorList>
            <person name="Watanabe T."/>
            <person name="Kojima H."/>
            <person name="Fukui M."/>
        </authorList>
    </citation>
    <scope>NUCLEOTIDE SEQUENCE [LARGE SCALE GENOMIC DNA]</scope>
    <source>
        <strain evidence="4">DSM22779</strain>
    </source>
</reference>
<dbReference type="InterPro" id="IPR029057">
    <property type="entry name" value="PRTase-like"/>
</dbReference>
<dbReference type="Proteomes" id="UP000031637">
    <property type="component" value="Chromosome"/>
</dbReference>
<dbReference type="GO" id="GO:0006178">
    <property type="term" value="P:guanine salvage"/>
    <property type="evidence" value="ECO:0007669"/>
    <property type="project" value="TreeGrafter"/>
</dbReference>
<dbReference type="OrthoDB" id="9802824at2"/>
<keyword evidence="4" id="KW-0808">Transferase</keyword>
<evidence type="ECO:0000313" key="4">
    <source>
        <dbReference type="EMBL" id="BAO29535.1"/>
    </source>
</evidence>
<keyword evidence="4" id="KW-0328">Glycosyltransferase</keyword>
<dbReference type="GO" id="GO:0005829">
    <property type="term" value="C:cytosol"/>
    <property type="evidence" value="ECO:0007669"/>
    <property type="project" value="TreeGrafter"/>
</dbReference>
<dbReference type="SUPFAM" id="SSF53271">
    <property type="entry name" value="PRTase-like"/>
    <property type="match status" value="1"/>
</dbReference>
<dbReference type="NCBIfam" id="NF006605">
    <property type="entry name" value="PRK09162.1"/>
    <property type="match status" value="1"/>
</dbReference>
<keyword evidence="5" id="KW-1185">Reference proteome</keyword>
<dbReference type="RefSeq" id="WP_041098602.1">
    <property type="nucleotide sequence ID" value="NZ_AP012547.1"/>
</dbReference>
<dbReference type="Pfam" id="PF00156">
    <property type="entry name" value="Pribosyltran"/>
    <property type="match status" value="1"/>
</dbReference>
<dbReference type="HOGENOM" id="CLU_073615_2_0_4"/>